<dbReference type="InterPro" id="IPR036388">
    <property type="entry name" value="WH-like_DNA-bd_sf"/>
</dbReference>
<dbReference type="RefSeq" id="WP_151596199.1">
    <property type="nucleotide sequence ID" value="NZ_WBMS02000021.1"/>
</dbReference>
<organism evidence="7 8">
    <name type="scientific">Actinomadura physcomitrii</name>
    <dbReference type="NCBI Taxonomy" id="2650748"/>
    <lineage>
        <taxon>Bacteria</taxon>
        <taxon>Bacillati</taxon>
        <taxon>Actinomycetota</taxon>
        <taxon>Actinomycetes</taxon>
        <taxon>Streptosporangiales</taxon>
        <taxon>Thermomonosporaceae</taxon>
        <taxon>Actinomadura</taxon>
    </lineage>
</organism>
<dbReference type="GO" id="GO:0032259">
    <property type="term" value="P:methylation"/>
    <property type="evidence" value="ECO:0007669"/>
    <property type="project" value="UniProtKB-KW"/>
</dbReference>
<dbReference type="InterPro" id="IPR016461">
    <property type="entry name" value="COMT-like"/>
</dbReference>
<accession>A0A6I4MN38</accession>
<dbReference type="InterPro" id="IPR001077">
    <property type="entry name" value="COMT_C"/>
</dbReference>
<dbReference type="PROSITE" id="PS51683">
    <property type="entry name" value="SAM_OMT_II"/>
    <property type="match status" value="1"/>
</dbReference>
<dbReference type="PANTHER" id="PTHR43712">
    <property type="entry name" value="PUTATIVE (AFU_ORTHOLOGUE AFUA_4G14580)-RELATED"/>
    <property type="match status" value="1"/>
</dbReference>
<dbReference type="InterPro" id="IPR012967">
    <property type="entry name" value="COMT_dimerisation"/>
</dbReference>
<dbReference type="GO" id="GO:0008171">
    <property type="term" value="F:O-methyltransferase activity"/>
    <property type="evidence" value="ECO:0007669"/>
    <property type="project" value="InterPro"/>
</dbReference>
<evidence type="ECO:0000259" key="6">
    <source>
        <dbReference type="Pfam" id="PF08100"/>
    </source>
</evidence>
<evidence type="ECO:0000259" key="5">
    <source>
        <dbReference type="Pfam" id="PF00891"/>
    </source>
</evidence>
<dbReference type="InterPro" id="IPR029063">
    <property type="entry name" value="SAM-dependent_MTases_sf"/>
</dbReference>
<dbReference type="PANTHER" id="PTHR43712:SF2">
    <property type="entry name" value="O-METHYLTRANSFERASE CICE"/>
    <property type="match status" value="1"/>
</dbReference>
<evidence type="ECO:0000313" key="7">
    <source>
        <dbReference type="EMBL" id="MWA03656.1"/>
    </source>
</evidence>
<dbReference type="Gene3D" id="3.40.50.150">
    <property type="entry name" value="Vaccinia Virus protein VP39"/>
    <property type="match status" value="1"/>
</dbReference>
<keyword evidence="1 7" id="KW-0489">Methyltransferase</keyword>
<dbReference type="GO" id="GO:0046983">
    <property type="term" value="F:protein dimerization activity"/>
    <property type="evidence" value="ECO:0007669"/>
    <property type="project" value="InterPro"/>
</dbReference>
<evidence type="ECO:0000256" key="1">
    <source>
        <dbReference type="ARBA" id="ARBA00022603"/>
    </source>
</evidence>
<evidence type="ECO:0000256" key="3">
    <source>
        <dbReference type="ARBA" id="ARBA00022691"/>
    </source>
</evidence>
<dbReference type="Gene3D" id="1.10.10.10">
    <property type="entry name" value="Winged helix-like DNA-binding domain superfamily/Winged helix DNA-binding domain"/>
    <property type="match status" value="1"/>
</dbReference>
<dbReference type="InterPro" id="IPR036390">
    <property type="entry name" value="WH_DNA-bd_sf"/>
</dbReference>
<keyword evidence="2" id="KW-0808">Transferase</keyword>
<name>A0A6I4MN38_9ACTN</name>
<feature type="domain" description="O-methyltransferase C-terminal" evidence="5">
    <location>
        <begin position="114"/>
        <end position="319"/>
    </location>
</feature>
<sequence>MAPTGGAPLDRQALARLNTAYAQSRLLHSAVQTGLFEFLRRGPATLAGICEGLDLNPALTGDFLNALVALGLLERADGERYGNSVAAGRFLVPGGDIYMGARVRTTADKHYHLWGRLTEALRDGLPKSGGGAGSFDTLYDDPERARGFLKHMDANNALVAPQLADAVDWAAYGSFVDVGGARGNVAGTLVKAHPHLSGGVFELPKAEPFFHELMDEMGLTGKVDFHPGDFFADPLPAADVLVFGHVLHDWSVERRRMLLGRAFESLAPGGAIVVYDQMLDGEDPDLASLIGSLNVGLMLGGSEYTAEECRGWAEEAGFRFQYAKRLPKGNDTVLYATKD</sequence>
<reference evidence="7" key="1">
    <citation type="submission" date="2019-12" db="EMBL/GenBank/DDBJ databases">
        <title>Actinomadura physcomitrii sp. nov., a novel actinomycete isolated from moss [Physcomitrium sphaericum (Ludw) Fuernr].</title>
        <authorList>
            <person name="Zhuang X."/>
        </authorList>
    </citation>
    <scope>NUCLEOTIDE SEQUENCE [LARGE SCALE GENOMIC DNA]</scope>
    <source>
        <strain evidence="7">LD22</strain>
    </source>
</reference>
<keyword evidence="3" id="KW-0949">S-adenosyl-L-methionine</keyword>
<dbReference type="SUPFAM" id="SSF53335">
    <property type="entry name" value="S-adenosyl-L-methionine-dependent methyltransferases"/>
    <property type="match status" value="1"/>
</dbReference>
<proteinExistence type="predicted"/>
<feature type="active site" description="Proton acceptor" evidence="4">
    <location>
        <position position="248"/>
    </location>
</feature>
<dbReference type="Pfam" id="PF00891">
    <property type="entry name" value="Methyltransf_2"/>
    <property type="match status" value="1"/>
</dbReference>
<dbReference type="AlphaFoldDB" id="A0A6I4MN38"/>
<dbReference type="Pfam" id="PF08100">
    <property type="entry name" value="Dimerisation"/>
    <property type="match status" value="1"/>
</dbReference>
<comment type="caution">
    <text evidence="7">The sequence shown here is derived from an EMBL/GenBank/DDBJ whole genome shotgun (WGS) entry which is preliminary data.</text>
</comment>
<gene>
    <name evidence="7" type="ORF">F8568_025390</name>
</gene>
<dbReference type="Proteomes" id="UP000462055">
    <property type="component" value="Unassembled WGS sequence"/>
</dbReference>
<dbReference type="EMBL" id="WBMS02000021">
    <property type="protein sequence ID" value="MWA03656.1"/>
    <property type="molecule type" value="Genomic_DNA"/>
</dbReference>
<dbReference type="SUPFAM" id="SSF46785">
    <property type="entry name" value="Winged helix' DNA-binding domain"/>
    <property type="match status" value="1"/>
</dbReference>
<evidence type="ECO:0000256" key="4">
    <source>
        <dbReference type="PIRSR" id="PIRSR005739-1"/>
    </source>
</evidence>
<evidence type="ECO:0000256" key="2">
    <source>
        <dbReference type="ARBA" id="ARBA00022679"/>
    </source>
</evidence>
<evidence type="ECO:0000313" key="8">
    <source>
        <dbReference type="Proteomes" id="UP000462055"/>
    </source>
</evidence>
<keyword evidence="8" id="KW-1185">Reference proteome</keyword>
<feature type="domain" description="O-methyltransferase dimerisation" evidence="6">
    <location>
        <begin position="19"/>
        <end position="92"/>
    </location>
</feature>
<dbReference type="PIRSF" id="PIRSF005739">
    <property type="entry name" value="O-mtase"/>
    <property type="match status" value="1"/>
</dbReference>
<protein>
    <submittedName>
        <fullName evidence="7">Methyltransferase</fullName>
    </submittedName>
</protein>